<gene>
    <name evidence="1" type="ORF">MSSD14B_16180</name>
</gene>
<dbReference type="GO" id="GO:0003677">
    <property type="term" value="F:DNA binding"/>
    <property type="evidence" value="ECO:0007669"/>
    <property type="project" value="UniProtKB-KW"/>
</dbReference>
<dbReference type="Pfam" id="PF13310">
    <property type="entry name" value="Virulence_RhuM"/>
    <property type="match status" value="1"/>
</dbReference>
<dbReference type="EMBL" id="BGZI01000007">
    <property type="protein sequence ID" value="GBO87950.1"/>
    <property type="molecule type" value="Genomic_DNA"/>
</dbReference>
<proteinExistence type="predicted"/>
<dbReference type="Proteomes" id="UP000387223">
    <property type="component" value="Unassembled WGS sequence"/>
</dbReference>
<reference evidence="1 2" key="1">
    <citation type="journal article" date="2019" name="J. Gen. Appl. Microbiol.">
        <title>Aerobic degradation of cis-dichloroethene by the marine bacterium Marinobacter salsuginis strain 5N-3.</title>
        <authorList>
            <person name="Inoue Y."/>
            <person name="Fukunaga Y."/>
            <person name="Katsumata H."/>
            <person name="Ohji S."/>
            <person name="Hosoyama A."/>
            <person name="Mori K."/>
            <person name="Ando K."/>
        </authorList>
    </citation>
    <scope>NUCLEOTIDE SEQUENCE [LARGE SCALE GENOMIC DNA]</scope>
    <source>
        <strain evidence="1 2">NBRC 109114</strain>
    </source>
</reference>
<dbReference type="PANTHER" id="PTHR35810:SF1">
    <property type="entry name" value="CYTOPLASMIC PROTEIN"/>
    <property type="match status" value="1"/>
</dbReference>
<evidence type="ECO:0000313" key="2">
    <source>
        <dbReference type="Proteomes" id="UP000387223"/>
    </source>
</evidence>
<accession>A0A5M3PYH7</accession>
<dbReference type="PANTHER" id="PTHR35810">
    <property type="entry name" value="CYTOPLASMIC PROTEIN-RELATED"/>
    <property type="match status" value="1"/>
</dbReference>
<dbReference type="RefSeq" id="WP_136630161.1">
    <property type="nucleotide sequence ID" value="NZ_BGZI01000007.1"/>
</dbReference>
<dbReference type="AlphaFoldDB" id="A0A5M3PYH7"/>
<dbReference type="InterPro" id="IPR011204">
    <property type="entry name" value="Virulence_RhuM-like"/>
</dbReference>
<sequence length="344" mass="39983">MPEQEMPGGEFIVYTTDDGETRVECRFSEGTLWLSQALMAELFQTTPQNITLHLKALFEDGELDEEATCKDYLQVRQEGKRRVQRTVRHYNLEAILAVGFRVRSPRGVQFRRWANAQLQEYLVKGFVMDDERLKNPPVPGASPVPDYFDDLLERIRDIRASERRMYLRVREIFKLAADYEPSSKETVQFFRVIQNKLHYAATGQTAAELIATRANASEPNMGLTVWKGEIVRKADVTVAKNYLESDEIDALNRIVVMWLDFAEDQAKRRKQVFLKDWEQKLNDFLRFNEREVLSGAGTISKRDADQKAGLEYQKFEQRRRESLEKAGAEETIRQLESLSKRETD</sequence>
<name>A0A5M3PYH7_9GAMM</name>
<comment type="caution">
    <text evidence="1">The sequence shown here is derived from an EMBL/GenBank/DDBJ whole genome shotgun (WGS) entry which is preliminary data.</text>
</comment>
<organism evidence="1 2">
    <name type="scientific">Marinobacter salsuginis</name>
    <dbReference type="NCBI Taxonomy" id="418719"/>
    <lineage>
        <taxon>Bacteria</taxon>
        <taxon>Pseudomonadati</taxon>
        <taxon>Pseudomonadota</taxon>
        <taxon>Gammaproteobacteria</taxon>
        <taxon>Pseudomonadales</taxon>
        <taxon>Marinobacteraceae</taxon>
        <taxon>Marinobacter</taxon>
    </lineage>
</organism>
<keyword evidence="1" id="KW-0238">DNA-binding</keyword>
<protein>
    <submittedName>
        <fullName evidence="1">DNA-binding protein</fullName>
    </submittedName>
</protein>
<evidence type="ECO:0000313" key="1">
    <source>
        <dbReference type="EMBL" id="GBO87950.1"/>
    </source>
</evidence>
<dbReference type="PIRSF" id="PIRSF015268">
    <property type="entry name" value="Virulence_RhuM"/>
    <property type="match status" value="1"/>
</dbReference>